<dbReference type="CDD" id="cd22332">
    <property type="entry name" value="HsdR_N"/>
    <property type="match status" value="1"/>
</dbReference>
<dbReference type="CDD" id="cd18800">
    <property type="entry name" value="SF2_C_EcoR124I-like"/>
    <property type="match status" value="1"/>
</dbReference>
<dbReference type="GO" id="GO:0009035">
    <property type="term" value="F:type I site-specific deoxyribonuclease activity"/>
    <property type="evidence" value="ECO:0007669"/>
    <property type="project" value="UniProtKB-EC"/>
</dbReference>
<keyword evidence="13" id="KW-1185">Reference proteome</keyword>
<dbReference type="PANTHER" id="PTHR30195">
    <property type="entry name" value="TYPE I SITE-SPECIFIC DEOXYRIBONUCLEASE PROTEIN SUBUNIT M AND R"/>
    <property type="match status" value="1"/>
</dbReference>
<dbReference type="SUPFAM" id="SSF52540">
    <property type="entry name" value="P-loop containing nucleoside triphosphate hydrolases"/>
    <property type="match status" value="2"/>
</dbReference>
<name>A0A443IKN7_9RHOB</name>
<dbReference type="GO" id="GO:0003677">
    <property type="term" value="F:DNA binding"/>
    <property type="evidence" value="ECO:0007669"/>
    <property type="project" value="UniProtKB-KW"/>
</dbReference>
<dbReference type="Gene3D" id="3.40.50.300">
    <property type="entry name" value="P-loop containing nucleotide triphosphate hydrolases"/>
    <property type="match status" value="2"/>
</dbReference>
<dbReference type="RefSeq" id="WP_128270933.1">
    <property type="nucleotide sequence ID" value="NZ_SAUW01000038.1"/>
</dbReference>
<comment type="subunit">
    <text evidence="10">The type I restriction/modification system is composed of three polypeptides R, M and S.</text>
</comment>
<protein>
    <recommendedName>
        <fullName evidence="10">Type I restriction enzyme endonuclease subunit</fullName>
        <shortName evidence="10">R protein</shortName>
        <ecNumber evidence="10">3.1.21.3</ecNumber>
    </recommendedName>
</protein>
<keyword evidence="9 10" id="KW-0238">DNA-binding</keyword>
<evidence type="ECO:0000256" key="9">
    <source>
        <dbReference type="ARBA" id="ARBA00023125"/>
    </source>
</evidence>
<dbReference type="SMART" id="SM00487">
    <property type="entry name" value="DEXDc"/>
    <property type="match status" value="1"/>
</dbReference>
<dbReference type="InterPro" id="IPR004473">
    <property type="entry name" value="Restrct_endonuc_typeI_HsdR"/>
</dbReference>
<dbReference type="PROSITE" id="PS51192">
    <property type="entry name" value="HELICASE_ATP_BIND_1"/>
    <property type="match status" value="1"/>
</dbReference>
<keyword evidence="6 12" id="KW-0255">Endonuclease</keyword>
<evidence type="ECO:0000313" key="13">
    <source>
        <dbReference type="Proteomes" id="UP000285710"/>
    </source>
</evidence>
<dbReference type="Proteomes" id="UP000285710">
    <property type="component" value="Unassembled WGS sequence"/>
</dbReference>
<evidence type="ECO:0000256" key="10">
    <source>
        <dbReference type="RuleBase" id="RU364115"/>
    </source>
</evidence>
<evidence type="ECO:0000256" key="8">
    <source>
        <dbReference type="ARBA" id="ARBA00022840"/>
    </source>
</evidence>
<evidence type="ECO:0000256" key="5">
    <source>
        <dbReference type="ARBA" id="ARBA00022747"/>
    </source>
</evidence>
<keyword evidence="8 10" id="KW-0067">ATP-binding</keyword>
<evidence type="ECO:0000313" key="12">
    <source>
        <dbReference type="EMBL" id="RWR05301.1"/>
    </source>
</evidence>
<evidence type="ECO:0000256" key="7">
    <source>
        <dbReference type="ARBA" id="ARBA00022801"/>
    </source>
</evidence>
<comment type="catalytic activity">
    <reaction evidence="1 10">
        <text>Endonucleolytic cleavage of DNA to give random double-stranded fragments with terminal 5'-phosphates, ATP is simultaneously hydrolyzed.</text>
        <dbReference type="EC" id="3.1.21.3"/>
    </reaction>
</comment>
<keyword evidence="7 10" id="KW-0378">Hydrolase</keyword>
<evidence type="ECO:0000256" key="3">
    <source>
        <dbReference type="ARBA" id="ARBA00022722"/>
    </source>
</evidence>
<dbReference type="CDD" id="cd18030">
    <property type="entry name" value="DEXHc_RE_I_HsdR"/>
    <property type="match status" value="1"/>
</dbReference>
<evidence type="ECO:0000256" key="6">
    <source>
        <dbReference type="ARBA" id="ARBA00022759"/>
    </source>
</evidence>
<keyword evidence="3" id="KW-0540">Nuclease</keyword>
<evidence type="ECO:0000256" key="4">
    <source>
        <dbReference type="ARBA" id="ARBA00022741"/>
    </source>
</evidence>
<feature type="domain" description="Helicase ATP-binding" evidence="11">
    <location>
        <begin position="281"/>
        <end position="463"/>
    </location>
</feature>
<organism evidence="12 13">
    <name type="scientific">Paenirhodobacter populi</name>
    <dbReference type="NCBI Taxonomy" id="2306993"/>
    <lineage>
        <taxon>Bacteria</taxon>
        <taxon>Pseudomonadati</taxon>
        <taxon>Pseudomonadota</taxon>
        <taxon>Alphaproteobacteria</taxon>
        <taxon>Rhodobacterales</taxon>
        <taxon>Rhodobacter group</taxon>
        <taxon>Paenirhodobacter</taxon>
    </lineage>
</organism>
<reference evidence="12 13" key="2">
    <citation type="submission" date="2019-01" db="EMBL/GenBank/DDBJ databases">
        <authorList>
            <person name="Li Y."/>
        </authorList>
    </citation>
    <scope>NUCLEOTIDE SEQUENCE [LARGE SCALE GENOMIC DNA]</scope>
    <source>
        <strain evidence="12 13">2D-5</strain>
    </source>
</reference>
<gene>
    <name evidence="12" type="ORF">D2T33_20005</name>
</gene>
<evidence type="ECO:0000259" key="11">
    <source>
        <dbReference type="PROSITE" id="PS51192"/>
    </source>
</evidence>
<accession>A0A443IKN7</accession>
<dbReference type="InterPro" id="IPR007409">
    <property type="entry name" value="Restrct_endonuc_type1_HsdR_N"/>
</dbReference>
<comment type="similarity">
    <text evidence="2 10">Belongs to the HsdR family.</text>
</comment>
<dbReference type="InterPro" id="IPR040980">
    <property type="entry name" value="SWI2_SNF2"/>
</dbReference>
<sequence>MAFASEADLENWALGELQKLGHVFMPGAATEPDAPHALRQSYRDTILLPRLEAAIRRLNPVLPDEAVRSAVNALRDTVFAGDLIQENRRIHELLVGGVKVSWFDSGEERTDLARLIDWGNRQNDWLVVSQFEIAGKSVRRPDIVIFLNGLPIVVVELKGTESGSLRGACNQIDTYKTQIPDLFRTNAFSVISEGVTARYGSISADFDRFMRWRTVDGEAIIDDTSALALQTLIRGLLAPETILEMLRWFTVYEDEGKGPIKKIAGYHQFHAVRKGVAAVLAARGRDGRGGVMWHTQGSGKSLLMAFLGGRLMRDPRLANPTLVVITDRNDLDNQLFATFSRCAALFGEKPEQAEDIDDLRRKLDRKVGGVIFATIQKFRPKKGEEDFGLLTDRDNVIVFADEAHRSQYGFEAKLDTETGKTRYGFAHYLRQALPNSVHVGFTGTPVSLVGANTQAVFGNYIDVYDVTRAVEDGATVPIYYEGRVARIEPSPSAMSDIDEEFADIVEEAEDAGADMDERSVAALKSRWSRVEALVGAEKRLDKVVEDILRHFDARLEAMDGGKAMIVCMSRRICVEVYDRIVAAHPDWHSDEDADGQVKVVMTGAAQDPTEFQPHIRSKARLEALRNRYRNPADPLKLVIVRDMWLTGFDAPCMHTLYVDKPMKGHGLMQAIARVNRVFHDKPSGLVVDYIGLAADLKNALAHYSESDQGRTGVDQREAVDALHTALDVMHCMFAGVDYLAALNGTADDRIRILPTAIEHALTLPVVDKKGAPIEGGDRKLSKKRFMDAVSRLITAFRIASGTPDAEAAKEEVSFFAAVQSAIRKMDAVTSAGRAVEDTEFAISQLINRAVGSTEVIDILKACGVDRPDISVLDEGFLLGIKGVEQKNLAVEALRRLLNGEIVSRTRTNLAKKDAFSKQLNEAIARYHNRSIDALQVIQELLDLARDLRNQPADGLSQEEAAFYDALARSESALTLMGNEELRVIAAELVNAVRGSASVDWWRKDNVRTKMRVAVKRILKKHGFPPDLQAEAIKHVVQQAEAMAREVTKS</sequence>
<dbReference type="Pfam" id="PF22679">
    <property type="entry name" value="T1R_D3-like"/>
    <property type="match status" value="1"/>
</dbReference>
<dbReference type="EMBL" id="SAUW01000038">
    <property type="protein sequence ID" value="RWR05301.1"/>
    <property type="molecule type" value="Genomic_DNA"/>
</dbReference>
<dbReference type="InterPro" id="IPR027417">
    <property type="entry name" value="P-loop_NTPase"/>
</dbReference>
<dbReference type="InterPro" id="IPR021810">
    <property type="entry name" value="T1RH-like_C"/>
</dbReference>
<reference evidence="12 13" key="1">
    <citation type="submission" date="2019-01" db="EMBL/GenBank/DDBJ databases">
        <title>Sinorhodobacter populi sp. nov. isolated from the symptomatic bark tissue of Populus euramericana canker.</title>
        <authorList>
            <person name="Xu G."/>
        </authorList>
    </citation>
    <scope>NUCLEOTIDE SEQUENCE [LARGE SCALE GENOMIC DNA]</scope>
    <source>
        <strain evidence="12 13">2D-5</strain>
    </source>
</reference>
<dbReference type="InterPro" id="IPR055180">
    <property type="entry name" value="HsdR_RecA-like_helicase_dom_2"/>
</dbReference>
<comment type="caution">
    <text evidence="12">The sequence shown here is derived from an EMBL/GenBank/DDBJ whole genome shotgun (WGS) entry which is preliminary data.</text>
</comment>
<dbReference type="AlphaFoldDB" id="A0A443IKN7"/>
<dbReference type="Pfam" id="PF18766">
    <property type="entry name" value="SWI2_SNF2"/>
    <property type="match status" value="1"/>
</dbReference>
<dbReference type="EC" id="3.1.21.3" evidence="10"/>
<dbReference type="Pfam" id="PF04313">
    <property type="entry name" value="HSDR_N"/>
    <property type="match status" value="1"/>
</dbReference>
<dbReference type="GO" id="GO:0005524">
    <property type="term" value="F:ATP binding"/>
    <property type="evidence" value="ECO:0007669"/>
    <property type="project" value="UniProtKB-KW"/>
</dbReference>
<evidence type="ECO:0000256" key="2">
    <source>
        <dbReference type="ARBA" id="ARBA00008598"/>
    </source>
</evidence>
<comment type="function">
    <text evidence="10">Subunit R is required for both nuclease and ATPase activities, but not for modification.</text>
</comment>
<dbReference type="Gene3D" id="3.90.1570.50">
    <property type="match status" value="1"/>
</dbReference>
<dbReference type="InterPro" id="IPR014001">
    <property type="entry name" value="Helicase_ATP-bd"/>
</dbReference>
<keyword evidence="5 10" id="KW-0680">Restriction system</keyword>
<dbReference type="PANTHER" id="PTHR30195:SF15">
    <property type="entry name" value="TYPE I RESTRICTION ENZYME HINDI ENDONUCLEASE SUBUNIT"/>
    <property type="match status" value="1"/>
</dbReference>
<dbReference type="Pfam" id="PF11867">
    <property type="entry name" value="T1RH-like_C"/>
    <property type="match status" value="1"/>
</dbReference>
<keyword evidence="4 10" id="KW-0547">Nucleotide-binding</keyword>
<dbReference type="NCBIfam" id="TIGR00348">
    <property type="entry name" value="hsdR"/>
    <property type="match status" value="1"/>
</dbReference>
<dbReference type="InterPro" id="IPR051268">
    <property type="entry name" value="Type-I_R_enzyme_R_subunit"/>
</dbReference>
<proteinExistence type="inferred from homology"/>
<dbReference type="GO" id="GO:0009307">
    <property type="term" value="P:DNA restriction-modification system"/>
    <property type="evidence" value="ECO:0007669"/>
    <property type="project" value="UniProtKB-KW"/>
</dbReference>
<evidence type="ECO:0000256" key="1">
    <source>
        <dbReference type="ARBA" id="ARBA00000851"/>
    </source>
</evidence>